<gene>
    <name evidence="2" type="ORF">AAA083_04010</name>
</gene>
<feature type="region of interest" description="Disordered" evidence="1">
    <location>
        <begin position="1"/>
        <end position="20"/>
    </location>
</feature>
<protein>
    <submittedName>
        <fullName evidence="2">Nitrate ABC transporter substrate-binding protein</fullName>
    </submittedName>
</protein>
<evidence type="ECO:0000313" key="3">
    <source>
        <dbReference type="Proteomes" id="UP001487305"/>
    </source>
</evidence>
<sequence>MTEKAEQAETPTGETESEEPVFFDTLFRQKRKHGKYRVVDVPATGAPIADTHAHLQLLSDPALALARAGMRDVRFLCTIVDVSEDGSTTFDKLDEWKFQGALNIRRLLTRRC</sequence>
<name>A0ABV1JAN3_9ACTN</name>
<proteinExistence type="predicted"/>
<accession>A0ABV1JAN3</accession>
<dbReference type="Proteomes" id="UP001487305">
    <property type="component" value="Unassembled WGS sequence"/>
</dbReference>
<dbReference type="RefSeq" id="WP_349227195.1">
    <property type="nucleotide sequence ID" value="NZ_JBBNOP010000002.1"/>
</dbReference>
<comment type="caution">
    <text evidence="2">The sequence shown here is derived from an EMBL/GenBank/DDBJ whole genome shotgun (WGS) entry which is preliminary data.</text>
</comment>
<reference evidence="2 3" key="1">
    <citation type="submission" date="2024-04" db="EMBL/GenBank/DDBJ databases">
        <title>Human intestinal bacterial collection.</title>
        <authorList>
            <person name="Pauvert C."/>
            <person name="Hitch T.C.A."/>
            <person name="Clavel T."/>
        </authorList>
    </citation>
    <scope>NUCLEOTIDE SEQUENCE [LARGE SCALE GENOMIC DNA]</scope>
    <source>
        <strain evidence="2 3">CLA-KB-H42</strain>
    </source>
</reference>
<evidence type="ECO:0000256" key="1">
    <source>
        <dbReference type="SAM" id="MobiDB-lite"/>
    </source>
</evidence>
<evidence type="ECO:0000313" key="2">
    <source>
        <dbReference type="EMBL" id="MEQ3362140.1"/>
    </source>
</evidence>
<dbReference type="EMBL" id="JBBNOP010000002">
    <property type="protein sequence ID" value="MEQ3362140.1"/>
    <property type="molecule type" value="Genomic_DNA"/>
</dbReference>
<organism evidence="2 3">
    <name type="scientific">Raoultibacter massiliensis</name>
    <dbReference type="NCBI Taxonomy" id="1852371"/>
    <lineage>
        <taxon>Bacteria</taxon>
        <taxon>Bacillati</taxon>
        <taxon>Actinomycetota</taxon>
        <taxon>Coriobacteriia</taxon>
        <taxon>Eggerthellales</taxon>
        <taxon>Eggerthellaceae</taxon>
        <taxon>Raoultibacter</taxon>
    </lineage>
</organism>
<keyword evidence="3" id="KW-1185">Reference proteome</keyword>